<name>A0A2D2AXY3_9CAUL</name>
<dbReference type="EMBL" id="CP024201">
    <property type="protein sequence ID" value="ATQ42833.1"/>
    <property type="molecule type" value="Genomic_DNA"/>
</dbReference>
<feature type="signal peptide" evidence="1">
    <location>
        <begin position="1"/>
        <end position="25"/>
    </location>
</feature>
<dbReference type="OrthoDB" id="7189816at2"/>
<protein>
    <submittedName>
        <fullName evidence="2">Uncharacterized protein</fullName>
    </submittedName>
</protein>
<keyword evidence="1" id="KW-0732">Signal</keyword>
<keyword evidence="3" id="KW-1185">Reference proteome</keyword>
<gene>
    <name evidence="2" type="ORF">CSW64_10640</name>
</gene>
<reference evidence="2 3" key="1">
    <citation type="submission" date="2017-10" db="EMBL/GenBank/DDBJ databases">
        <title>Genome sequence of Caulobacter mirabilis FWC38.</title>
        <authorList>
            <person name="Fiebig A."/>
            <person name="Crosson S."/>
        </authorList>
    </citation>
    <scope>NUCLEOTIDE SEQUENCE [LARGE SCALE GENOMIC DNA]</scope>
    <source>
        <strain evidence="2 3">FWC 38</strain>
    </source>
</reference>
<feature type="chain" id="PRO_5013749803" evidence="1">
    <location>
        <begin position="26"/>
        <end position="194"/>
    </location>
</feature>
<proteinExistence type="predicted"/>
<dbReference type="RefSeq" id="WP_099622086.1">
    <property type="nucleotide sequence ID" value="NZ_CP024201.1"/>
</dbReference>
<evidence type="ECO:0000313" key="2">
    <source>
        <dbReference type="EMBL" id="ATQ42833.1"/>
    </source>
</evidence>
<evidence type="ECO:0000256" key="1">
    <source>
        <dbReference type="SAM" id="SignalP"/>
    </source>
</evidence>
<sequence>MLTRPRLAALVLLAPLAGAAFGAAAAEPDFQATVAQAREADFQGYLPVAQLSEIVGFDKSWSVNTFYVIWTGKRPALTAHFVARRQTGGLALSTTERWADSRTCQALVPTLTAMEQLPDARVDIPDLGREVPETPRLLPAGLRLTLWAHGARAGADEALVDLEISGSADTPMAKWWSETQQALGACWKPDRPTT</sequence>
<dbReference type="KEGG" id="cmb:CSW64_10640"/>
<dbReference type="AlphaFoldDB" id="A0A2D2AXY3"/>
<dbReference type="Proteomes" id="UP000228945">
    <property type="component" value="Chromosome"/>
</dbReference>
<accession>A0A2D2AXY3</accession>
<evidence type="ECO:0000313" key="3">
    <source>
        <dbReference type="Proteomes" id="UP000228945"/>
    </source>
</evidence>
<organism evidence="2 3">
    <name type="scientific">Caulobacter mirabilis</name>
    <dbReference type="NCBI Taxonomy" id="69666"/>
    <lineage>
        <taxon>Bacteria</taxon>
        <taxon>Pseudomonadati</taxon>
        <taxon>Pseudomonadota</taxon>
        <taxon>Alphaproteobacteria</taxon>
        <taxon>Caulobacterales</taxon>
        <taxon>Caulobacteraceae</taxon>
        <taxon>Caulobacter</taxon>
    </lineage>
</organism>